<feature type="non-terminal residue" evidence="2">
    <location>
        <position position="1"/>
    </location>
</feature>
<dbReference type="EMBL" id="NCSJ02000153">
    <property type="protein sequence ID" value="RFU28717.1"/>
    <property type="molecule type" value="Genomic_DNA"/>
</dbReference>
<evidence type="ECO:0000256" key="1">
    <source>
        <dbReference type="SAM" id="SignalP"/>
    </source>
</evidence>
<protein>
    <submittedName>
        <fullName evidence="2">Uncharacterized protein</fullName>
    </submittedName>
</protein>
<feature type="chain" id="PRO_5017736932" evidence="1">
    <location>
        <begin position="18"/>
        <end position="252"/>
    </location>
</feature>
<keyword evidence="3" id="KW-1185">Reference proteome</keyword>
<dbReference type="OrthoDB" id="10335807at2759"/>
<reference evidence="2 3" key="1">
    <citation type="submission" date="2018-05" db="EMBL/GenBank/DDBJ databases">
        <title>Draft genome sequence of Scytalidium lignicola DSM 105466, a ubiquitous saprotrophic fungus.</title>
        <authorList>
            <person name="Buettner E."/>
            <person name="Gebauer A.M."/>
            <person name="Hofrichter M."/>
            <person name="Liers C."/>
            <person name="Kellner H."/>
        </authorList>
    </citation>
    <scope>NUCLEOTIDE SEQUENCE [LARGE SCALE GENOMIC DNA]</scope>
    <source>
        <strain evidence="2 3">DSM 105466</strain>
    </source>
</reference>
<dbReference type="Proteomes" id="UP000258309">
    <property type="component" value="Unassembled WGS sequence"/>
</dbReference>
<accession>A0A3E2H607</accession>
<feature type="signal peptide" evidence="1">
    <location>
        <begin position="1"/>
        <end position="17"/>
    </location>
</feature>
<keyword evidence="1" id="KW-0732">Signal</keyword>
<name>A0A3E2H607_SCYLI</name>
<sequence length="252" mass="26100">MLFRALIIAHCASVAFGSIIAGRTEGGSIVESYLATVSSPHSPRADGAWPLMKRDAKFEDISANPLPALSTAEPPSPYQGLNYNGAIVVKNAPPGQFITDIQTTQGTQWIGVNTLSSISFSTPSAGETFNLKSAYVGIFLSTDNSAIVPALDGVVNFTGIKPDGSKVVETVQYTASGPGIVKEAGIVLLGAALLQKITFSELNGVTSVAVTVQNVTAVGSIISLLSSAGLDVSTVTYAMALDSLEYDINISN</sequence>
<gene>
    <name evidence="2" type="ORF">B7463_g7622</name>
</gene>
<evidence type="ECO:0000313" key="2">
    <source>
        <dbReference type="EMBL" id="RFU28717.1"/>
    </source>
</evidence>
<organism evidence="2 3">
    <name type="scientific">Scytalidium lignicola</name>
    <name type="common">Hyphomycete</name>
    <dbReference type="NCBI Taxonomy" id="5539"/>
    <lineage>
        <taxon>Eukaryota</taxon>
        <taxon>Fungi</taxon>
        <taxon>Dikarya</taxon>
        <taxon>Ascomycota</taxon>
        <taxon>Pezizomycotina</taxon>
        <taxon>Leotiomycetes</taxon>
        <taxon>Leotiomycetes incertae sedis</taxon>
        <taxon>Scytalidium</taxon>
    </lineage>
</organism>
<proteinExistence type="predicted"/>
<feature type="non-terminal residue" evidence="2">
    <location>
        <position position="252"/>
    </location>
</feature>
<dbReference type="AlphaFoldDB" id="A0A3E2H607"/>
<evidence type="ECO:0000313" key="3">
    <source>
        <dbReference type="Proteomes" id="UP000258309"/>
    </source>
</evidence>
<comment type="caution">
    <text evidence="2">The sequence shown here is derived from an EMBL/GenBank/DDBJ whole genome shotgun (WGS) entry which is preliminary data.</text>
</comment>